<comment type="caution">
    <text evidence="7">The sequence shown here is derived from an EMBL/GenBank/DDBJ whole genome shotgun (WGS) entry which is preliminary data.</text>
</comment>
<dbReference type="GO" id="GO:0016020">
    <property type="term" value="C:membrane"/>
    <property type="evidence" value="ECO:0007669"/>
    <property type="project" value="InterPro"/>
</dbReference>
<reference evidence="7 8" key="1">
    <citation type="submission" date="2018-06" db="EMBL/GenBank/DDBJ databases">
        <title>Draft genome sequence of hyperthermophilic methanogen Methanothermobacter tenebrarum sp. MCM-B 1447.</title>
        <authorList>
            <person name="Pore S.D."/>
            <person name="Dagar S."/>
            <person name="Dhakephalkar P.K."/>
        </authorList>
    </citation>
    <scope>NUCLEOTIDE SEQUENCE [LARGE SCALE GENOMIC DNA]</scope>
    <source>
        <strain evidence="7 8">MCM B 1447</strain>
    </source>
</reference>
<feature type="transmembrane region" description="Helical" evidence="5">
    <location>
        <begin position="60"/>
        <end position="82"/>
    </location>
</feature>
<feature type="transmembrane region" description="Helical" evidence="5">
    <location>
        <begin position="172"/>
        <end position="194"/>
    </location>
</feature>
<dbReference type="Pfam" id="PF02163">
    <property type="entry name" value="Peptidase_M50"/>
    <property type="match status" value="1"/>
</dbReference>
<dbReference type="GO" id="GO:0005737">
    <property type="term" value="C:cytoplasm"/>
    <property type="evidence" value="ECO:0007669"/>
    <property type="project" value="TreeGrafter"/>
</dbReference>
<dbReference type="InterPro" id="IPR001193">
    <property type="entry name" value="MBTPS2"/>
</dbReference>
<evidence type="ECO:0000256" key="3">
    <source>
        <dbReference type="ARBA" id="ARBA00022989"/>
    </source>
</evidence>
<dbReference type="EMBL" id="QLOE01000004">
    <property type="protein sequence ID" value="RAO79081.1"/>
    <property type="molecule type" value="Genomic_DNA"/>
</dbReference>
<comment type="subcellular location">
    <subcellularLocation>
        <location evidence="1">Endomembrane system</location>
        <topology evidence="1">Multi-pass membrane protein</topology>
    </subcellularLocation>
</comment>
<dbReference type="GO" id="GO:0012505">
    <property type="term" value="C:endomembrane system"/>
    <property type="evidence" value="ECO:0007669"/>
    <property type="project" value="UniProtKB-SubCell"/>
</dbReference>
<dbReference type="PANTHER" id="PTHR13325">
    <property type="entry name" value="PROTEASE M50 MEMBRANE-BOUND TRANSCRIPTION FACTOR SITE 2 PROTEASE"/>
    <property type="match status" value="1"/>
</dbReference>
<evidence type="ECO:0000256" key="4">
    <source>
        <dbReference type="ARBA" id="ARBA00023136"/>
    </source>
</evidence>
<feature type="domain" description="PDZ" evidence="6">
    <location>
        <begin position="187"/>
        <end position="264"/>
    </location>
</feature>
<evidence type="ECO:0000256" key="2">
    <source>
        <dbReference type="ARBA" id="ARBA00022692"/>
    </source>
</evidence>
<dbReference type="InterPro" id="IPR036034">
    <property type="entry name" value="PDZ_sf"/>
</dbReference>
<dbReference type="RefSeq" id="WP_112093769.1">
    <property type="nucleotide sequence ID" value="NZ_QLOE01000004.1"/>
</dbReference>
<dbReference type="PRINTS" id="PR01000">
    <property type="entry name" value="SREBPS2PTASE"/>
</dbReference>
<gene>
    <name evidence="7" type="ORF">DPC56_03925</name>
</gene>
<evidence type="ECO:0000259" key="6">
    <source>
        <dbReference type="SMART" id="SM00228"/>
    </source>
</evidence>
<dbReference type="InterPro" id="IPR001478">
    <property type="entry name" value="PDZ"/>
</dbReference>
<accession>A0A328PCY8</accession>
<protein>
    <submittedName>
        <fullName evidence="7">Membrane-associated Zn-dependent protease</fullName>
    </submittedName>
</protein>
<keyword evidence="7" id="KW-0378">Hydrolase</keyword>
<dbReference type="OrthoDB" id="15212at2157"/>
<dbReference type="AlphaFoldDB" id="A0A328PCY8"/>
<name>A0A328PCY8_9EURY</name>
<keyword evidence="2 5" id="KW-0812">Transmembrane</keyword>
<evidence type="ECO:0000256" key="5">
    <source>
        <dbReference type="SAM" id="Phobius"/>
    </source>
</evidence>
<dbReference type="InterPro" id="IPR008915">
    <property type="entry name" value="Peptidase_M50"/>
</dbReference>
<sequence>MDILLFYGIVFVLIWTLALLFRKKLKIEVYGPLLMRKTKRMRCLIDRIAQRYSRFWKWSVNIGIPIAFFFMFYMLYAIIASLKDIFVQPQASLIVPGVDIPGSPLFVPLSYGLIGLVIVIIVHEFAHGILARVEGVKIKSIGLLLLAIIPGAFVEPDEDDIKKLKRLPRLRIYAAGSIANLIIAFLCLLVFVGISSYAVPSTFEIDGVQIKSVVPGSPASHVLKDGMVIKSINGKPTNNLTNYEKVLKDIKIGEVITIQTDQGIFNLKTSRNPNNASRPYIGIRSTNNFEVKEPIKSIWGDEIPTLLLYLQDLFFWISILNFAVGTVNLLPAKPLDGGLMFEELLKSKLPNNLVDHIVSSVSVFVILVLAISIIWGTGRGILLMF</sequence>
<feature type="transmembrane region" description="Helical" evidence="5">
    <location>
        <begin position="102"/>
        <end position="122"/>
    </location>
</feature>
<dbReference type="GO" id="GO:0031293">
    <property type="term" value="P:membrane protein intracellular domain proteolysis"/>
    <property type="evidence" value="ECO:0007669"/>
    <property type="project" value="TreeGrafter"/>
</dbReference>
<dbReference type="Proteomes" id="UP000249782">
    <property type="component" value="Unassembled WGS sequence"/>
</dbReference>
<feature type="transmembrane region" description="Helical" evidence="5">
    <location>
        <begin position="313"/>
        <end position="332"/>
    </location>
</feature>
<keyword evidence="7" id="KW-0645">Protease</keyword>
<proteinExistence type="predicted"/>
<feature type="transmembrane region" description="Helical" evidence="5">
    <location>
        <begin position="6"/>
        <end position="22"/>
    </location>
</feature>
<dbReference type="SMART" id="SM00228">
    <property type="entry name" value="PDZ"/>
    <property type="match status" value="1"/>
</dbReference>
<dbReference type="Gene3D" id="2.30.42.10">
    <property type="match status" value="1"/>
</dbReference>
<evidence type="ECO:0000256" key="1">
    <source>
        <dbReference type="ARBA" id="ARBA00004127"/>
    </source>
</evidence>
<dbReference type="PANTHER" id="PTHR13325:SF3">
    <property type="entry name" value="MEMBRANE-BOUND TRANSCRIPTION FACTOR SITE-2 PROTEASE"/>
    <property type="match status" value="1"/>
</dbReference>
<keyword evidence="8" id="KW-1185">Reference proteome</keyword>
<keyword evidence="3 5" id="KW-1133">Transmembrane helix</keyword>
<keyword evidence="4 5" id="KW-0472">Membrane</keyword>
<evidence type="ECO:0000313" key="7">
    <source>
        <dbReference type="EMBL" id="RAO79081.1"/>
    </source>
</evidence>
<dbReference type="SUPFAM" id="SSF50156">
    <property type="entry name" value="PDZ domain-like"/>
    <property type="match status" value="1"/>
</dbReference>
<dbReference type="GO" id="GO:0004222">
    <property type="term" value="F:metalloendopeptidase activity"/>
    <property type="evidence" value="ECO:0007669"/>
    <property type="project" value="InterPro"/>
</dbReference>
<organism evidence="7 8">
    <name type="scientific">Methanothermobacter tenebrarum</name>
    <dbReference type="NCBI Taxonomy" id="680118"/>
    <lineage>
        <taxon>Archaea</taxon>
        <taxon>Methanobacteriati</taxon>
        <taxon>Methanobacteriota</taxon>
        <taxon>Methanomada group</taxon>
        <taxon>Methanobacteria</taxon>
        <taxon>Methanobacteriales</taxon>
        <taxon>Methanobacteriaceae</taxon>
        <taxon>Methanothermobacter</taxon>
    </lineage>
</organism>
<evidence type="ECO:0000313" key="8">
    <source>
        <dbReference type="Proteomes" id="UP000249782"/>
    </source>
</evidence>
<dbReference type="CDD" id="cd06159">
    <property type="entry name" value="S2P-M50_PDZ_Arch"/>
    <property type="match status" value="1"/>
</dbReference>
<feature type="transmembrane region" description="Helical" evidence="5">
    <location>
        <begin position="353"/>
        <end position="375"/>
    </location>
</feature>